<evidence type="ECO:0000259" key="2">
    <source>
        <dbReference type="Pfam" id="PF00465"/>
    </source>
</evidence>
<dbReference type="Gene3D" id="3.40.50.1970">
    <property type="match status" value="1"/>
</dbReference>
<evidence type="ECO:0000313" key="5">
    <source>
        <dbReference type="Proteomes" id="UP000595917"/>
    </source>
</evidence>
<dbReference type="RefSeq" id="WP_215628042.1">
    <property type="nucleotide sequence ID" value="NZ_CP067089.2"/>
</dbReference>
<feature type="domain" description="Alcohol dehydrogenase iron-type/glycerol dehydrogenase GldA" evidence="2">
    <location>
        <begin position="19"/>
        <end position="196"/>
    </location>
</feature>
<dbReference type="PANTHER" id="PTHR11496">
    <property type="entry name" value="ALCOHOL DEHYDROGENASE"/>
    <property type="match status" value="1"/>
</dbReference>
<dbReference type="GO" id="GO:0046872">
    <property type="term" value="F:metal ion binding"/>
    <property type="evidence" value="ECO:0007669"/>
    <property type="project" value="InterPro"/>
</dbReference>
<keyword evidence="5" id="KW-1185">Reference proteome</keyword>
<evidence type="ECO:0000259" key="3">
    <source>
        <dbReference type="Pfam" id="PF25137"/>
    </source>
</evidence>
<dbReference type="GO" id="GO:0004022">
    <property type="term" value="F:alcohol dehydrogenase (NAD+) activity"/>
    <property type="evidence" value="ECO:0007669"/>
    <property type="project" value="TreeGrafter"/>
</dbReference>
<keyword evidence="1" id="KW-0560">Oxidoreductase</keyword>
<dbReference type="PROSITE" id="PS00913">
    <property type="entry name" value="ADH_IRON_1"/>
    <property type="match status" value="1"/>
</dbReference>
<accession>A0A7T7XQP4</accession>
<dbReference type="PANTHER" id="PTHR11496:SF83">
    <property type="entry name" value="HYDROXYACID-OXOACID TRANSHYDROGENASE, MITOCHONDRIAL"/>
    <property type="match status" value="1"/>
</dbReference>
<dbReference type="InterPro" id="IPR018211">
    <property type="entry name" value="ADH_Fe_CS"/>
</dbReference>
<name>A0A7T7XQP4_9SPIR</name>
<feature type="domain" description="Fe-containing alcohol dehydrogenase-like C-terminal" evidence="3">
    <location>
        <begin position="208"/>
        <end position="385"/>
    </location>
</feature>
<protein>
    <submittedName>
        <fullName evidence="4">Iron-containing alcohol dehydrogenase</fullName>
    </submittedName>
</protein>
<proteinExistence type="predicted"/>
<organism evidence="4 5">
    <name type="scientific">Breznakiella homolactica</name>
    <dbReference type="NCBI Taxonomy" id="2798577"/>
    <lineage>
        <taxon>Bacteria</taxon>
        <taxon>Pseudomonadati</taxon>
        <taxon>Spirochaetota</taxon>
        <taxon>Spirochaetia</taxon>
        <taxon>Spirochaetales</taxon>
        <taxon>Breznakiellaceae</taxon>
        <taxon>Breznakiella</taxon>
    </lineage>
</organism>
<dbReference type="InterPro" id="IPR039697">
    <property type="entry name" value="Alcohol_dehydrogenase_Fe"/>
</dbReference>
<dbReference type="SUPFAM" id="SSF56796">
    <property type="entry name" value="Dehydroquinate synthase-like"/>
    <property type="match status" value="1"/>
</dbReference>
<evidence type="ECO:0000256" key="1">
    <source>
        <dbReference type="ARBA" id="ARBA00023002"/>
    </source>
</evidence>
<dbReference type="CDD" id="cd08551">
    <property type="entry name" value="Fe-ADH"/>
    <property type="match status" value="1"/>
</dbReference>
<dbReference type="Pfam" id="PF25137">
    <property type="entry name" value="ADH_Fe_C"/>
    <property type="match status" value="1"/>
</dbReference>
<dbReference type="AlphaFoldDB" id="A0A7T7XQP4"/>
<dbReference type="EMBL" id="CP067089">
    <property type="protein sequence ID" value="QQO10737.1"/>
    <property type="molecule type" value="Genomic_DNA"/>
</dbReference>
<dbReference type="Pfam" id="PF00465">
    <property type="entry name" value="Fe-ADH"/>
    <property type="match status" value="1"/>
</dbReference>
<evidence type="ECO:0000313" key="4">
    <source>
        <dbReference type="EMBL" id="QQO10737.1"/>
    </source>
</evidence>
<dbReference type="Proteomes" id="UP000595917">
    <property type="component" value="Chromosome"/>
</dbReference>
<dbReference type="KEGG" id="bhc:JFL75_07430"/>
<dbReference type="InterPro" id="IPR056798">
    <property type="entry name" value="ADH_Fe_C"/>
</dbReference>
<gene>
    <name evidence="4" type="ORF">JFL75_07430</name>
</gene>
<dbReference type="InterPro" id="IPR001670">
    <property type="entry name" value="ADH_Fe/GldA"/>
</dbReference>
<dbReference type="Gene3D" id="1.20.1090.10">
    <property type="entry name" value="Dehydroquinate synthase-like - alpha domain"/>
    <property type="match status" value="1"/>
</dbReference>
<sequence length="428" mass="45071">MNDLFEQAKKLLSAWKGDSYIFGRGVLPEIGRLAAGYGKRALLVCNTTYMKATADAVAASLEKAGVSLAGGAIVPDAGPNAPREDVYRIETYILHHKPDCIIAVGGGSAIDACKAANVLACLGKDNTPEIEAYFGTGLVTEALTKTGAKLLPVIAVQTSASSGAHLTKYSNVTDPVAGQKKLIVDDAITPPKALFDYDVTASMPVGVTVDGALDAVAHCFEVFSGVSADKYDLAASITECAISLTAEYAPRVVKNPGDMEAREAIGMATDLGGYAIMVGGTNGAHLTSFSLVDLTSHGKACGIMNPYYAVFFSPVIEKQLRLVGGIFKKYGYIPEDLDSLTGRELGTAVARGMIAFGKAIGAPVTLRDLPGFDESYIRKALDAAKDPQLEMKLRNMPVPLTAALVEDYMGPILQSAVQGDFSMIRLMV</sequence>
<reference evidence="4" key="1">
    <citation type="submission" date="2021-01" db="EMBL/GenBank/DDBJ databases">
        <title>Description of Breznakiella homolactica.</title>
        <authorList>
            <person name="Song Y."/>
            <person name="Brune A."/>
        </authorList>
    </citation>
    <scope>NUCLEOTIDE SEQUENCE</scope>
    <source>
        <strain evidence="4">RmG30</strain>
    </source>
</reference>